<keyword evidence="1" id="KW-0472">Membrane</keyword>
<dbReference type="EMBL" id="JADGJD010000111">
    <property type="protein sequence ID" value="KAJ3054859.1"/>
    <property type="molecule type" value="Genomic_DNA"/>
</dbReference>
<name>A0AAD5X708_9FUNG</name>
<sequence length="299" mass="33059">MLPDALHFVFAVFKIERFLIDVKAQGAFAYRPIYPYTHSLAGMAVMGLLLAAFRFAQTKKVKEALILAAMPLSHFILEIPGHRGDIILLPTLQETLHQAEQRALGYHLFNNRHITFLIETLPIILSTFFYTRSLPTRHQIPSLITLLATLIPQQLLFAYGSLPTWNSELVHGPMLLLTFALTWYIFRVIDLPLVDISSRGRRSSRAGIIAPNTVPGIDKSSVDSLTSTVKRNLHGDDSLTGKATATFRSLVGQTPAGAQKTEVKYAGAGKWKVEKGVDASLGQVVQSIQESEADIARAR</sequence>
<reference evidence="2" key="1">
    <citation type="submission" date="2020-05" db="EMBL/GenBank/DDBJ databases">
        <title>Phylogenomic resolution of chytrid fungi.</title>
        <authorList>
            <person name="Stajich J.E."/>
            <person name="Amses K."/>
            <person name="Simmons R."/>
            <person name="Seto K."/>
            <person name="Myers J."/>
            <person name="Bonds A."/>
            <person name="Quandt C.A."/>
            <person name="Barry K."/>
            <person name="Liu P."/>
            <person name="Grigoriev I."/>
            <person name="Longcore J.E."/>
            <person name="James T.Y."/>
        </authorList>
    </citation>
    <scope>NUCLEOTIDE SEQUENCE</scope>
    <source>
        <strain evidence="2">JEL0318</strain>
    </source>
</reference>
<evidence type="ECO:0000313" key="3">
    <source>
        <dbReference type="Proteomes" id="UP001212841"/>
    </source>
</evidence>
<feature type="transmembrane region" description="Helical" evidence="1">
    <location>
        <begin position="174"/>
        <end position="194"/>
    </location>
</feature>
<evidence type="ECO:0000256" key="1">
    <source>
        <dbReference type="SAM" id="Phobius"/>
    </source>
</evidence>
<organism evidence="2 3">
    <name type="scientific">Rhizophlyctis rosea</name>
    <dbReference type="NCBI Taxonomy" id="64517"/>
    <lineage>
        <taxon>Eukaryota</taxon>
        <taxon>Fungi</taxon>
        <taxon>Fungi incertae sedis</taxon>
        <taxon>Chytridiomycota</taxon>
        <taxon>Chytridiomycota incertae sedis</taxon>
        <taxon>Chytridiomycetes</taxon>
        <taxon>Rhizophlyctidales</taxon>
        <taxon>Rhizophlyctidaceae</taxon>
        <taxon>Rhizophlyctis</taxon>
    </lineage>
</organism>
<accession>A0AAD5X708</accession>
<evidence type="ECO:0000313" key="2">
    <source>
        <dbReference type="EMBL" id="KAJ3054859.1"/>
    </source>
</evidence>
<keyword evidence="1" id="KW-0812">Transmembrane</keyword>
<keyword evidence="3" id="KW-1185">Reference proteome</keyword>
<dbReference type="Proteomes" id="UP001212841">
    <property type="component" value="Unassembled WGS sequence"/>
</dbReference>
<protein>
    <submittedName>
        <fullName evidence="2">Uncharacterized protein</fullName>
    </submittedName>
</protein>
<feature type="transmembrane region" description="Helical" evidence="1">
    <location>
        <begin position="114"/>
        <end position="131"/>
    </location>
</feature>
<feature type="transmembrane region" description="Helical" evidence="1">
    <location>
        <begin position="33"/>
        <end position="52"/>
    </location>
</feature>
<proteinExistence type="predicted"/>
<feature type="transmembrane region" description="Helical" evidence="1">
    <location>
        <begin position="143"/>
        <end position="162"/>
    </location>
</feature>
<keyword evidence="1" id="KW-1133">Transmembrane helix</keyword>
<comment type="caution">
    <text evidence="2">The sequence shown here is derived from an EMBL/GenBank/DDBJ whole genome shotgun (WGS) entry which is preliminary data.</text>
</comment>
<dbReference type="AlphaFoldDB" id="A0AAD5X708"/>
<gene>
    <name evidence="2" type="ORF">HK097_000615</name>
</gene>